<dbReference type="PANTHER" id="PTHR43610">
    <property type="entry name" value="BLL6696 PROTEIN"/>
    <property type="match status" value="1"/>
</dbReference>
<gene>
    <name evidence="2" type="primary">ydaF_1</name>
    <name evidence="2" type="ORF">NCTC13316_01678</name>
</gene>
<dbReference type="PANTHER" id="PTHR43610:SF1">
    <property type="entry name" value="N-ACETYLTRANSFERASE DOMAIN-CONTAINING PROTEIN"/>
    <property type="match status" value="1"/>
</dbReference>
<evidence type="ECO:0000313" key="3">
    <source>
        <dbReference type="Proteomes" id="UP000254794"/>
    </source>
</evidence>
<dbReference type="SUPFAM" id="SSF55729">
    <property type="entry name" value="Acyl-CoA N-acyltransferases (Nat)"/>
    <property type="match status" value="1"/>
</dbReference>
<dbReference type="OrthoDB" id="5295305at2"/>
<dbReference type="EC" id="2.3.1.-" evidence="2"/>
<feature type="domain" description="N-acetyltransferase" evidence="1">
    <location>
        <begin position="13"/>
        <end position="150"/>
    </location>
</feature>
<dbReference type="InterPro" id="IPR016181">
    <property type="entry name" value="Acyl_CoA_acyltransferase"/>
</dbReference>
<keyword evidence="2" id="KW-0012">Acyltransferase</keyword>
<dbReference type="RefSeq" id="WP_115331211.1">
    <property type="nucleotide sequence ID" value="NZ_CAAAHP010000001.1"/>
</dbReference>
<dbReference type="Proteomes" id="UP000254794">
    <property type="component" value="Unassembled WGS sequence"/>
</dbReference>
<dbReference type="InterPro" id="IPR000182">
    <property type="entry name" value="GNAT_dom"/>
</dbReference>
<dbReference type="Gene3D" id="3.40.630.30">
    <property type="match status" value="1"/>
</dbReference>
<keyword evidence="2" id="KW-0808">Transferase</keyword>
<dbReference type="GO" id="GO:0016747">
    <property type="term" value="F:acyltransferase activity, transferring groups other than amino-acyl groups"/>
    <property type="evidence" value="ECO:0007669"/>
    <property type="project" value="InterPro"/>
</dbReference>
<keyword evidence="3" id="KW-1185">Reference proteome</keyword>
<reference evidence="2 3" key="1">
    <citation type="submission" date="2018-06" db="EMBL/GenBank/DDBJ databases">
        <authorList>
            <consortium name="Pathogen Informatics"/>
            <person name="Doyle S."/>
        </authorList>
    </citation>
    <scope>NUCLEOTIDE SEQUENCE [LARGE SCALE GENOMIC DNA]</scope>
    <source>
        <strain evidence="2 3">NCTC13316</strain>
    </source>
</reference>
<protein>
    <submittedName>
        <fullName evidence="2">GNAT family acetyltransferase</fullName>
        <ecNumber evidence="2">2.3.1.-</ecNumber>
    </submittedName>
</protein>
<accession>A0A378JTR7</accession>
<evidence type="ECO:0000259" key="1">
    <source>
        <dbReference type="Pfam" id="PF13302"/>
    </source>
</evidence>
<dbReference type="EMBL" id="UGOD01000001">
    <property type="protein sequence ID" value="STX51582.1"/>
    <property type="molecule type" value="Genomic_DNA"/>
</dbReference>
<dbReference type="AlphaFoldDB" id="A0A378JTR7"/>
<proteinExistence type="predicted"/>
<name>A0A378JTR7_9GAMM</name>
<evidence type="ECO:0000313" key="2">
    <source>
        <dbReference type="EMBL" id="STX51582.1"/>
    </source>
</evidence>
<organism evidence="2 3">
    <name type="scientific">Legionella busanensis</name>
    <dbReference type="NCBI Taxonomy" id="190655"/>
    <lineage>
        <taxon>Bacteria</taxon>
        <taxon>Pseudomonadati</taxon>
        <taxon>Pseudomonadota</taxon>
        <taxon>Gammaproteobacteria</taxon>
        <taxon>Legionellales</taxon>
        <taxon>Legionellaceae</taxon>
        <taxon>Legionella</taxon>
    </lineage>
</organism>
<dbReference type="Pfam" id="PF13302">
    <property type="entry name" value="Acetyltransf_3"/>
    <property type="match status" value="1"/>
</dbReference>
<sequence>MLTQDTLTGSVIYLEPISVLHKKDLQYAANDEAIWQFMPISAAGSNFHKWFEDCLVNQEQGNQITYVVRQKDNNSVLGCTAYYDINLFHRRLALGFSWYIRAVWGTAINPEAKMLMLNQAFDNWDINRVEISTDPNNQRSYQAILALGAKEEGYLREHMMNHNGQLTDTVLFSMLKSEWPKIKDKLKKRIEFKQRCQFK</sequence>